<protein>
    <submittedName>
        <fullName evidence="2">DUF899 domain-containing protein</fullName>
    </submittedName>
</protein>
<feature type="region of interest" description="Disordered" evidence="1">
    <location>
        <begin position="222"/>
        <end position="257"/>
    </location>
</feature>
<name>A0AAU6S822_9MICO</name>
<dbReference type="AlphaFoldDB" id="A0AAU6S822"/>
<dbReference type="EMBL" id="CP151632">
    <property type="protein sequence ID" value="WZO33010.1"/>
    <property type="molecule type" value="Genomic_DNA"/>
</dbReference>
<dbReference type="InterPro" id="IPR010296">
    <property type="entry name" value="DUF899_thioredox"/>
</dbReference>
<dbReference type="RefSeq" id="WP_349427602.1">
    <property type="nucleotide sequence ID" value="NZ_CP151632.1"/>
</dbReference>
<dbReference type="Pfam" id="PF05988">
    <property type="entry name" value="DUF899"/>
    <property type="match status" value="1"/>
</dbReference>
<proteinExistence type="predicted"/>
<evidence type="ECO:0000313" key="2">
    <source>
        <dbReference type="EMBL" id="WZO33010.1"/>
    </source>
</evidence>
<evidence type="ECO:0000256" key="1">
    <source>
        <dbReference type="SAM" id="MobiDB-lite"/>
    </source>
</evidence>
<organism evidence="2">
    <name type="scientific">Microbacterium sp. LWS13-1.2</name>
    <dbReference type="NCBI Taxonomy" id="3135264"/>
    <lineage>
        <taxon>Bacteria</taxon>
        <taxon>Bacillati</taxon>
        <taxon>Actinomycetota</taxon>
        <taxon>Actinomycetes</taxon>
        <taxon>Micrococcales</taxon>
        <taxon>Microbacteriaceae</taxon>
        <taxon>Microbacterium</taxon>
    </lineage>
</organism>
<accession>A0AAU6S822</accession>
<gene>
    <name evidence="2" type="ORF">MRBLWS13_000625</name>
</gene>
<sequence>MTETPSGARPLPETTDRAEWQSRLDDLLVKEKAHTRAGDELAAERRRLPMVEVDPTTPVIGADGPIPLIEVFEGRSQLIAYFHMWHDGKPAARQCVGCTFSTSHMNELSYLNSRDITYATFCEGPYEASSRYRDFMGWTMPWYAVPVESLDQLVAGRDFGMLVCYLRDGDRVYETYWTTGRGNERMAPSYALMDLTVYGRQEFWEDSPAGWPKQFDTRGQQMSLKGRPTAQWPRIRAGHGDDLGEAAESSPEHAHHH</sequence>
<reference evidence="2" key="1">
    <citation type="submission" date="2024-04" db="EMBL/GenBank/DDBJ databases">
        <authorList>
            <person name="Roder T."/>
            <person name="Oberhansli S."/>
            <person name="Kreuzer M."/>
        </authorList>
    </citation>
    <scope>NUCLEOTIDE SEQUENCE</scope>
    <source>
        <strain evidence="2">LWS13-1.2</strain>
    </source>
</reference>